<dbReference type="EMBL" id="JANTQA010000070">
    <property type="protein sequence ID" value="KAJ3426438.1"/>
    <property type="molecule type" value="Genomic_DNA"/>
</dbReference>
<name>A0AAV7YFW2_9EUKA</name>
<proteinExistence type="predicted"/>
<reference evidence="2" key="1">
    <citation type="submission" date="2022-08" db="EMBL/GenBank/DDBJ databases">
        <title>Novel sulphate-reducing endosymbionts in the free-living metamonad Anaeramoeba.</title>
        <authorList>
            <person name="Jerlstrom-Hultqvist J."/>
            <person name="Cepicka I."/>
            <person name="Gallot-Lavallee L."/>
            <person name="Salas-Leiva D."/>
            <person name="Curtis B.A."/>
            <person name="Zahonova K."/>
            <person name="Pipaliya S."/>
            <person name="Dacks J."/>
            <person name="Roger A.J."/>
        </authorList>
    </citation>
    <scope>NUCLEOTIDE SEQUENCE</scope>
    <source>
        <strain evidence="2">Busselton2</strain>
    </source>
</reference>
<sequence>MNSNQIVVYADAGKPKKKSKLDSRSRKNRKGTYNDAEFQLSKDDRFTFNEVWLSVLTRDPPAYPEEDQEGEEARRNCTSKEKQSRSNRTIGLLKLKINQQLHHEPKTRGDLVAITEFSKQPGVQGARHLQAPRAVIYGRAGTIPRESATGQFCQPILEAWKTRRDLASLLMWITTELVTRRKRENQSDLRTERIKNTVLAQL</sequence>
<evidence type="ECO:0000256" key="1">
    <source>
        <dbReference type="SAM" id="MobiDB-lite"/>
    </source>
</evidence>
<organism evidence="2 3">
    <name type="scientific">Anaeramoeba flamelloides</name>
    <dbReference type="NCBI Taxonomy" id="1746091"/>
    <lineage>
        <taxon>Eukaryota</taxon>
        <taxon>Metamonada</taxon>
        <taxon>Anaeramoebidae</taxon>
        <taxon>Anaeramoeba</taxon>
    </lineage>
</organism>
<dbReference type="Proteomes" id="UP001146793">
    <property type="component" value="Unassembled WGS sequence"/>
</dbReference>
<feature type="region of interest" description="Disordered" evidence="1">
    <location>
        <begin position="1"/>
        <end position="35"/>
    </location>
</feature>
<evidence type="ECO:0000313" key="2">
    <source>
        <dbReference type="EMBL" id="KAJ3426438.1"/>
    </source>
</evidence>
<comment type="caution">
    <text evidence="2">The sequence shown here is derived from an EMBL/GenBank/DDBJ whole genome shotgun (WGS) entry which is preliminary data.</text>
</comment>
<feature type="compositionally biased region" description="Basic and acidic residues" evidence="1">
    <location>
        <begin position="71"/>
        <end position="84"/>
    </location>
</feature>
<evidence type="ECO:0000313" key="3">
    <source>
        <dbReference type="Proteomes" id="UP001146793"/>
    </source>
</evidence>
<gene>
    <name evidence="2" type="ORF">M0812_28894</name>
</gene>
<accession>A0AAV7YFW2</accession>
<feature type="region of interest" description="Disordered" evidence="1">
    <location>
        <begin position="59"/>
        <end position="86"/>
    </location>
</feature>
<dbReference type="AlphaFoldDB" id="A0AAV7YFW2"/>
<protein>
    <submittedName>
        <fullName evidence="2">Uncharacterized protein</fullName>
    </submittedName>
</protein>